<proteinExistence type="predicted"/>
<evidence type="ECO:0000259" key="8">
    <source>
        <dbReference type="PROSITE" id="PS50114"/>
    </source>
</evidence>
<dbReference type="OrthoDB" id="2162994at2759"/>
<feature type="region of interest" description="Disordered" evidence="7">
    <location>
        <begin position="276"/>
        <end position="316"/>
    </location>
</feature>
<name>A0A6A6JR97_WESOR</name>
<keyword evidence="2 6" id="KW-0863">Zinc-finger</keyword>
<feature type="compositionally biased region" description="Polar residues" evidence="7">
    <location>
        <begin position="1"/>
        <end position="10"/>
    </location>
</feature>
<gene>
    <name evidence="9" type="ORF">EI97DRAFT_218989</name>
</gene>
<dbReference type="InterPro" id="IPR013088">
    <property type="entry name" value="Znf_NHR/GATA"/>
</dbReference>
<evidence type="ECO:0000256" key="4">
    <source>
        <dbReference type="ARBA" id="ARBA00023015"/>
    </source>
</evidence>
<feature type="compositionally biased region" description="Low complexity" evidence="7">
    <location>
        <begin position="276"/>
        <end position="289"/>
    </location>
</feature>
<dbReference type="SUPFAM" id="SSF57716">
    <property type="entry name" value="Glucocorticoid receptor-like (DNA-binding domain)"/>
    <property type="match status" value="1"/>
</dbReference>
<evidence type="ECO:0000256" key="6">
    <source>
        <dbReference type="PROSITE-ProRule" id="PRU00094"/>
    </source>
</evidence>
<dbReference type="Pfam" id="PF00320">
    <property type="entry name" value="GATA"/>
    <property type="match status" value="1"/>
</dbReference>
<evidence type="ECO:0000313" key="9">
    <source>
        <dbReference type="EMBL" id="KAF2278784.1"/>
    </source>
</evidence>
<feature type="domain" description="GATA-type" evidence="8">
    <location>
        <begin position="454"/>
        <end position="503"/>
    </location>
</feature>
<feature type="region of interest" description="Disordered" evidence="7">
    <location>
        <begin position="1"/>
        <end position="255"/>
    </location>
</feature>
<evidence type="ECO:0000256" key="3">
    <source>
        <dbReference type="ARBA" id="ARBA00022833"/>
    </source>
</evidence>
<dbReference type="Gene3D" id="3.30.50.10">
    <property type="entry name" value="Erythroid Transcription Factor GATA-1, subunit A"/>
    <property type="match status" value="1"/>
</dbReference>
<evidence type="ECO:0000256" key="5">
    <source>
        <dbReference type="ARBA" id="ARBA00023163"/>
    </source>
</evidence>
<sequence length="512" mass="55566">MATLSGTSRPSIGLPPIHPLDQDKVHVKREEAEYARRKSTLSMASPSHPFPGPLHSYSNHQSSGASSLPGPSGGLLSPPGSRRTSKEDNKDQRPPARQSLPSIHEALGAEPPSTLSSLAFPPPPPSAPVSAPQSLFPPPSTASAADQRARTFSVDHIKNQAAQQPSAASRTPFLKQRNSSEHPPLPPQARQTDSPRSTLSSVHTHKIPALHPLNTGRSDSISTTQPNQPHSSFPLQSSTPYQTSAPPSAGSMNTQYGYHQYAPGYPLSAPAQTVPNSAYPPSASTYSAPPRYPPPPWHNGATQHTPLDEKESSSHLPYGESVKRHLETFDLEASLNQMAEGAGRIADFSKDYRQRAHSNVRSGTLSQIVPGLEEVDEMLKQSEKIQMSLQRMRGIVLSHQQASLMEQPHESHYTRPDDYTHNGYPQDAKANASFTGLDPNKRSRKGQRAAAPGRCHSCNRAETPEWRRGPDGARTLCNACGLHWAKLNRKMPEPVGIDELRYKIAGHSSPPA</sequence>
<feature type="region of interest" description="Disordered" evidence="7">
    <location>
        <begin position="427"/>
        <end position="470"/>
    </location>
</feature>
<keyword evidence="3" id="KW-0862">Zinc</keyword>
<dbReference type="InterPro" id="IPR000679">
    <property type="entry name" value="Znf_GATA"/>
</dbReference>
<dbReference type="RefSeq" id="XP_033656323.1">
    <property type="nucleotide sequence ID" value="XM_033793852.1"/>
</dbReference>
<dbReference type="PROSITE" id="PS50114">
    <property type="entry name" value="GATA_ZN_FINGER_2"/>
    <property type="match status" value="1"/>
</dbReference>
<dbReference type="AlphaFoldDB" id="A0A6A6JR97"/>
<feature type="compositionally biased region" description="Polar residues" evidence="7">
    <location>
        <begin position="160"/>
        <end position="169"/>
    </location>
</feature>
<dbReference type="GO" id="GO:0006355">
    <property type="term" value="P:regulation of DNA-templated transcription"/>
    <property type="evidence" value="ECO:0007669"/>
    <property type="project" value="InterPro"/>
</dbReference>
<dbReference type="PROSITE" id="PS00344">
    <property type="entry name" value="GATA_ZN_FINGER_1"/>
    <property type="match status" value="1"/>
</dbReference>
<dbReference type="GO" id="GO:0008270">
    <property type="term" value="F:zinc ion binding"/>
    <property type="evidence" value="ECO:0007669"/>
    <property type="project" value="UniProtKB-KW"/>
</dbReference>
<dbReference type="PANTHER" id="PTHR47172">
    <property type="entry name" value="OS01G0976800 PROTEIN"/>
    <property type="match status" value="1"/>
</dbReference>
<dbReference type="SMART" id="SM00401">
    <property type="entry name" value="ZnF_GATA"/>
    <property type="match status" value="1"/>
</dbReference>
<keyword evidence="10" id="KW-1185">Reference proteome</keyword>
<evidence type="ECO:0000256" key="7">
    <source>
        <dbReference type="SAM" id="MobiDB-lite"/>
    </source>
</evidence>
<protein>
    <recommendedName>
        <fullName evidence="8">GATA-type domain-containing protein</fullName>
    </recommendedName>
</protein>
<keyword evidence="4" id="KW-0805">Transcription regulation</keyword>
<feature type="compositionally biased region" description="Basic and acidic residues" evidence="7">
    <location>
        <begin position="84"/>
        <end position="94"/>
    </location>
</feature>
<dbReference type="GO" id="GO:0043565">
    <property type="term" value="F:sequence-specific DNA binding"/>
    <property type="evidence" value="ECO:0007669"/>
    <property type="project" value="InterPro"/>
</dbReference>
<dbReference type="CDD" id="cd00202">
    <property type="entry name" value="ZnF_GATA"/>
    <property type="match status" value="1"/>
</dbReference>
<accession>A0A6A6JR97</accession>
<dbReference type="PANTHER" id="PTHR47172:SF24">
    <property type="entry name" value="GATA ZINC FINGER DOMAIN-CONTAINING PROTEIN 14-RELATED"/>
    <property type="match status" value="1"/>
</dbReference>
<keyword evidence="1" id="KW-0479">Metal-binding</keyword>
<dbReference type="EMBL" id="ML986487">
    <property type="protein sequence ID" value="KAF2278784.1"/>
    <property type="molecule type" value="Genomic_DNA"/>
</dbReference>
<evidence type="ECO:0000313" key="10">
    <source>
        <dbReference type="Proteomes" id="UP000800097"/>
    </source>
</evidence>
<keyword evidence="5" id="KW-0804">Transcription</keyword>
<feature type="compositionally biased region" description="Basic and acidic residues" evidence="7">
    <location>
        <begin position="147"/>
        <end position="158"/>
    </location>
</feature>
<evidence type="ECO:0000256" key="2">
    <source>
        <dbReference type="ARBA" id="ARBA00022771"/>
    </source>
</evidence>
<feature type="compositionally biased region" description="Polar residues" evidence="7">
    <location>
        <begin position="189"/>
        <end position="202"/>
    </location>
</feature>
<feature type="compositionally biased region" description="Polar residues" evidence="7">
    <location>
        <begin position="215"/>
        <end position="255"/>
    </location>
</feature>
<reference evidence="9" key="1">
    <citation type="journal article" date="2020" name="Stud. Mycol.">
        <title>101 Dothideomycetes genomes: a test case for predicting lifestyles and emergence of pathogens.</title>
        <authorList>
            <person name="Haridas S."/>
            <person name="Albert R."/>
            <person name="Binder M."/>
            <person name="Bloem J."/>
            <person name="Labutti K."/>
            <person name="Salamov A."/>
            <person name="Andreopoulos B."/>
            <person name="Baker S."/>
            <person name="Barry K."/>
            <person name="Bills G."/>
            <person name="Bluhm B."/>
            <person name="Cannon C."/>
            <person name="Castanera R."/>
            <person name="Culley D."/>
            <person name="Daum C."/>
            <person name="Ezra D."/>
            <person name="Gonzalez J."/>
            <person name="Henrissat B."/>
            <person name="Kuo A."/>
            <person name="Liang C."/>
            <person name="Lipzen A."/>
            <person name="Lutzoni F."/>
            <person name="Magnuson J."/>
            <person name="Mondo S."/>
            <person name="Nolan M."/>
            <person name="Ohm R."/>
            <person name="Pangilinan J."/>
            <person name="Park H.-J."/>
            <person name="Ramirez L."/>
            <person name="Alfaro M."/>
            <person name="Sun H."/>
            <person name="Tritt A."/>
            <person name="Yoshinaga Y."/>
            <person name="Zwiers L.-H."/>
            <person name="Turgeon B."/>
            <person name="Goodwin S."/>
            <person name="Spatafora J."/>
            <person name="Crous P."/>
            <person name="Grigoriev I."/>
        </authorList>
    </citation>
    <scope>NUCLEOTIDE SEQUENCE</scope>
    <source>
        <strain evidence="9">CBS 379.55</strain>
    </source>
</reference>
<feature type="compositionally biased region" description="Basic and acidic residues" evidence="7">
    <location>
        <begin position="20"/>
        <end position="36"/>
    </location>
</feature>
<evidence type="ECO:0000256" key="1">
    <source>
        <dbReference type="ARBA" id="ARBA00022723"/>
    </source>
</evidence>
<dbReference type="Proteomes" id="UP000800097">
    <property type="component" value="Unassembled WGS sequence"/>
</dbReference>
<dbReference type="GeneID" id="54547027"/>
<organism evidence="9 10">
    <name type="scientific">Westerdykella ornata</name>
    <dbReference type="NCBI Taxonomy" id="318751"/>
    <lineage>
        <taxon>Eukaryota</taxon>
        <taxon>Fungi</taxon>
        <taxon>Dikarya</taxon>
        <taxon>Ascomycota</taxon>
        <taxon>Pezizomycotina</taxon>
        <taxon>Dothideomycetes</taxon>
        <taxon>Pleosporomycetidae</taxon>
        <taxon>Pleosporales</taxon>
        <taxon>Sporormiaceae</taxon>
        <taxon>Westerdykella</taxon>
    </lineage>
</organism>
<feature type="compositionally biased region" description="Low complexity" evidence="7">
    <location>
        <begin position="62"/>
        <end position="81"/>
    </location>
</feature>